<proteinExistence type="inferred from homology"/>
<dbReference type="KEGG" id="kma:B9H00_04115"/>
<accession>A0A240UMV9</accession>
<evidence type="ECO:0000313" key="4">
    <source>
        <dbReference type="Proteomes" id="UP000194457"/>
    </source>
</evidence>
<feature type="region of interest" description="Disordered" evidence="2">
    <location>
        <begin position="104"/>
        <end position="136"/>
    </location>
</feature>
<dbReference type="AlphaFoldDB" id="A0A240UMV9"/>
<dbReference type="PANTHER" id="PTHR47814">
    <property type="entry name" value="PEPTIDYL-TRNA HYDROLASE ARFB"/>
    <property type="match status" value="1"/>
</dbReference>
<dbReference type="GO" id="GO:0072344">
    <property type="term" value="P:rescue of stalled ribosome"/>
    <property type="evidence" value="ECO:0007669"/>
    <property type="project" value="TreeGrafter"/>
</dbReference>
<evidence type="ECO:0000256" key="1">
    <source>
        <dbReference type="ARBA" id="ARBA00010835"/>
    </source>
</evidence>
<organism evidence="3 4">
    <name type="scientific">Kushneria marisflavi</name>
    <dbReference type="NCBI Taxonomy" id="157779"/>
    <lineage>
        <taxon>Bacteria</taxon>
        <taxon>Pseudomonadati</taxon>
        <taxon>Pseudomonadota</taxon>
        <taxon>Gammaproteobacteria</taxon>
        <taxon>Oceanospirillales</taxon>
        <taxon>Halomonadaceae</taxon>
        <taxon>Kushneria</taxon>
    </lineage>
</organism>
<evidence type="ECO:0000256" key="2">
    <source>
        <dbReference type="SAM" id="MobiDB-lite"/>
    </source>
</evidence>
<protein>
    <submittedName>
        <fullName evidence="3">Class I peptide chain release factor</fullName>
    </submittedName>
</protein>
<dbReference type="RefSeq" id="WP_086622148.1">
    <property type="nucleotide sequence ID" value="NZ_CP021358.1"/>
</dbReference>
<dbReference type="OrthoDB" id="9815709at2"/>
<sequence length="136" mass="15415">MQISRHIAIDDSEFEMHAIRSQGAGGQNVNKVASAIHLRMDIQNSSLAQEYKDRLLALNDHRITASGLIIIKAQSQRTQELNRQEAQARLRALIKSVIYTARPRKATRPTLGSKKRRLEGKKQRGQKKALRGRVDH</sequence>
<dbReference type="PANTHER" id="PTHR47814:SF1">
    <property type="entry name" value="PEPTIDYL-TRNA HYDROLASE ARFB"/>
    <property type="match status" value="1"/>
</dbReference>
<comment type="similarity">
    <text evidence="1">Belongs to the prokaryotic/mitochondrial release factor family.</text>
</comment>
<evidence type="ECO:0000313" key="3">
    <source>
        <dbReference type="EMBL" id="ART62360.1"/>
    </source>
</evidence>
<name>A0A240UMV9_9GAMM</name>
<dbReference type="GO" id="GO:0003747">
    <property type="term" value="F:translation release factor activity"/>
    <property type="evidence" value="ECO:0007669"/>
    <property type="project" value="InterPro"/>
</dbReference>
<dbReference type="Pfam" id="PF00472">
    <property type="entry name" value="RF-1"/>
    <property type="match status" value="1"/>
</dbReference>
<keyword evidence="4" id="KW-1185">Reference proteome</keyword>
<dbReference type="GO" id="GO:0004045">
    <property type="term" value="F:peptidyl-tRNA hydrolase activity"/>
    <property type="evidence" value="ECO:0007669"/>
    <property type="project" value="TreeGrafter"/>
</dbReference>
<reference evidence="3 4" key="1">
    <citation type="submission" date="2017-05" db="EMBL/GenBank/DDBJ databases">
        <authorList>
            <person name="Song R."/>
            <person name="Chenine A.L."/>
            <person name="Ruprecht R.M."/>
        </authorList>
    </citation>
    <scope>NUCLEOTIDE SEQUENCE [LARGE SCALE GENOMIC DNA]</scope>
    <source>
        <strain evidence="3">SW32</strain>
    </source>
</reference>
<dbReference type="NCBIfam" id="NF006718">
    <property type="entry name" value="PRK09256.1"/>
    <property type="match status" value="1"/>
</dbReference>
<dbReference type="EMBL" id="CP021358">
    <property type="protein sequence ID" value="ART62360.1"/>
    <property type="molecule type" value="Genomic_DNA"/>
</dbReference>
<dbReference type="SUPFAM" id="SSF75620">
    <property type="entry name" value="Release factor"/>
    <property type="match status" value="1"/>
</dbReference>
<dbReference type="Proteomes" id="UP000194457">
    <property type="component" value="Chromosome"/>
</dbReference>
<gene>
    <name evidence="3" type="ORF">B9H00_04115</name>
</gene>
<dbReference type="InterPro" id="IPR045853">
    <property type="entry name" value="Pep_chain_release_fac_I_sf"/>
</dbReference>
<dbReference type="PROSITE" id="PS00745">
    <property type="entry name" value="RF_PROK_I"/>
    <property type="match status" value="1"/>
</dbReference>
<dbReference type="Gene3D" id="3.30.160.20">
    <property type="match status" value="1"/>
</dbReference>
<dbReference type="GO" id="GO:0043022">
    <property type="term" value="F:ribosome binding"/>
    <property type="evidence" value="ECO:0007669"/>
    <property type="project" value="TreeGrafter"/>
</dbReference>
<dbReference type="InterPro" id="IPR000352">
    <property type="entry name" value="Pep_chain_release_fac_I"/>
</dbReference>